<evidence type="ECO:0000256" key="4">
    <source>
        <dbReference type="ARBA" id="ARBA00022519"/>
    </source>
</evidence>
<comment type="subcellular location">
    <subcellularLocation>
        <location evidence="1 9">Cell inner membrane</location>
        <topology evidence="1 9">Multi-pass membrane protein</topology>
    </subcellularLocation>
</comment>
<evidence type="ECO:0000256" key="6">
    <source>
        <dbReference type="ARBA" id="ARBA00022989"/>
    </source>
</evidence>
<protein>
    <recommendedName>
        <fullName evidence="9">TRAP transporter small permease protein</fullName>
    </recommendedName>
</protein>
<evidence type="ECO:0000256" key="5">
    <source>
        <dbReference type="ARBA" id="ARBA00022692"/>
    </source>
</evidence>
<feature type="transmembrane region" description="Helical" evidence="9">
    <location>
        <begin position="139"/>
        <end position="156"/>
    </location>
</feature>
<keyword evidence="7 9" id="KW-0472">Membrane</keyword>
<dbReference type="PANTHER" id="PTHR35011:SF4">
    <property type="entry name" value="SLL1102 PROTEIN"/>
    <property type="match status" value="1"/>
</dbReference>
<reference evidence="11 12" key="1">
    <citation type="submission" date="2019-02" db="EMBL/GenBank/DDBJ databases">
        <title>Genomic Encyclopedia of Type Strains, Phase IV (KMG-IV): sequencing the most valuable type-strain genomes for metagenomic binning, comparative biology and taxonomic classification.</title>
        <authorList>
            <person name="Goeker M."/>
        </authorList>
    </citation>
    <scope>NUCLEOTIDE SEQUENCE [LARGE SCALE GENOMIC DNA]</scope>
    <source>
        <strain evidence="11 12">DSM 21056</strain>
    </source>
</reference>
<accession>A0A4Q8CZ58</accession>
<evidence type="ECO:0000256" key="9">
    <source>
        <dbReference type="RuleBase" id="RU369079"/>
    </source>
</evidence>
<evidence type="ECO:0000256" key="3">
    <source>
        <dbReference type="ARBA" id="ARBA00022475"/>
    </source>
</evidence>
<dbReference type="EMBL" id="SHLI01000001">
    <property type="protein sequence ID" value="RZU98242.1"/>
    <property type="molecule type" value="Genomic_DNA"/>
</dbReference>
<keyword evidence="3" id="KW-1003">Cell membrane</keyword>
<keyword evidence="5 9" id="KW-0812">Transmembrane</keyword>
<evidence type="ECO:0000259" key="10">
    <source>
        <dbReference type="Pfam" id="PF04290"/>
    </source>
</evidence>
<proteinExistence type="inferred from homology"/>
<sequence length="174" mass="19062">MRVLLRFSRAIDALSDWIGVALRGVALLLIALGVINVIGRYLGARLGMQLSSNALLEAQIQAFAIIFLLGSAYLLRHNGHIRVDILQTRFTPRLRAWVDLLGTMLALVPFCVVMIIYSIDYVSVAWSRLEVSPNPGGLPLYPIKTVLLIGFALLLLQGLSQAVKAVATLRGLEQ</sequence>
<feature type="transmembrane region" description="Helical" evidence="9">
    <location>
        <begin position="96"/>
        <end position="119"/>
    </location>
</feature>
<keyword evidence="4 9" id="KW-0997">Cell inner membrane</keyword>
<feature type="domain" description="Tripartite ATP-independent periplasmic transporters DctQ component" evidence="10">
    <location>
        <begin position="30"/>
        <end position="166"/>
    </location>
</feature>
<evidence type="ECO:0000313" key="12">
    <source>
        <dbReference type="Proteomes" id="UP000292298"/>
    </source>
</evidence>
<evidence type="ECO:0000256" key="2">
    <source>
        <dbReference type="ARBA" id="ARBA00022448"/>
    </source>
</evidence>
<feature type="transmembrane region" description="Helical" evidence="9">
    <location>
        <begin position="58"/>
        <end position="75"/>
    </location>
</feature>
<dbReference type="Proteomes" id="UP000292298">
    <property type="component" value="Unassembled WGS sequence"/>
</dbReference>
<dbReference type="OrthoDB" id="9795655at2"/>
<dbReference type="PANTHER" id="PTHR35011">
    <property type="entry name" value="2,3-DIKETO-L-GULONATE TRAP TRANSPORTER SMALL PERMEASE PROTEIN YIAM"/>
    <property type="match status" value="1"/>
</dbReference>
<dbReference type="GO" id="GO:0005886">
    <property type="term" value="C:plasma membrane"/>
    <property type="evidence" value="ECO:0007669"/>
    <property type="project" value="UniProtKB-SubCell"/>
</dbReference>
<dbReference type="Pfam" id="PF04290">
    <property type="entry name" value="DctQ"/>
    <property type="match status" value="1"/>
</dbReference>
<comment type="function">
    <text evidence="9">Part of the tripartite ATP-independent periplasmic (TRAP) transport system.</text>
</comment>
<evidence type="ECO:0000313" key="11">
    <source>
        <dbReference type="EMBL" id="RZU98242.1"/>
    </source>
</evidence>
<dbReference type="GO" id="GO:0022857">
    <property type="term" value="F:transmembrane transporter activity"/>
    <property type="evidence" value="ECO:0007669"/>
    <property type="project" value="UniProtKB-UniRule"/>
</dbReference>
<comment type="caution">
    <text evidence="11">The sequence shown here is derived from an EMBL/GenBank/DDBJ whole genome shotgun (WGS) entry which is preliminary data.</text>
</comment>
<evidence type="ECO:0000256" key="1">
    <source>
        <dbReference type="ARBA" id="ARBA00004429"/>
    </source>
</evidence>
<keyword evidence="6 9" id="KW-1133">Transmembrane helix</keyword>
<evidence type="ECO:0000256" key="7">
    <source>
        <dbReference type="ARBA" id="ARBA00023136"/>
    </source>
</evidence>
<comment type="similarity">
    <text evidence="8 9">Belongs to the TRAP transporter small permease family.</text>
</comment>
<gene>
    <name evidence="11" type="ORF">EV698_0486</name>
</gene>
<comment type="subunit">
    <text evidence="9">The complex comprises the extracytoplasmic solute receptor protein and the two transmembrane proteins.</text>
</comment>
<dbReference type="InterPro" id="IPR007387">
    <property type="entry name" value="TRAP_DctQ"/>
</dbReference>
<evidence type="ECO:0000256" key="8">
    <source>
        <dbReference type="ARBA" id="ARBA00038436"/>
    </source>
</evidence>
<name>A0A4Q8CZ58_9GAMM</name>
<dbReference type="InterPro" id="IPR055348">
    <property type="entry name" value="DctQ"/>
</dbReference>
<feature type="transmembrane region" description="Helical" evidence="9">
    <location>
        <begin position="20"/>
        <end position="38"/>
    </location>
</feature>
<keyword evidence="12" id="KW-1185">Reference proteome</keyword>
<organism evidence="11 12">
    <name type="scientific">Spiribacter vilamensis</name>
    <dbReference type="NCBI Taxonomy" id="531306"/>
    <lineage>
        <taxon>Bacteria</taxon>
        <taxon>Pseudomonadati</taxon>
        <taxon>Pseudomonadota</taxon>
        <taxon>Gammaproteobacteria</taxon>
        <taxon>Chromatiales</taxon>
        <taxon>Ectothiorhodospiraceae</taxon>
        <taxon>Spiribacter</taxon>
    </lineage>
</organism>
<keyword evidence="2 9" id="KW-0813">Transport</keyword>
<dbReference type="AlphaFoldDB" id="A0A4Q8CZ58"/>